<dbReference type="PANTHER" id="PTHR46663">
    <property type="entry name" value="DIGUANYLATE CYCLASE DGCT-RELATED"/>
    <property type="match status" value="1"/>
</dbReference>
<keyword evidence="1" id="KW-0812">Transmembrane</keyword>
<evidence type="ECO:0000259" key="2">
    <source>
        <dbReference type="PROSITE" id="PS50887"/>
    </source>
</evidence>
<dbReference type="InterPro" id="IPR000160">
    <property type="entry name" value="GGDEF_dom"/>
</dbReference>
<evidence type="ECO:0000313" key="4">
    <source>
        <dbReference type="Proteomes" id="UP000242949"/>
    </source>
</evidence>
<organism evidence="3 4">
    <name type="scientific">Pelagirhabdus alkalitolerans</name>
    <dbReference type="NCBI Taxonomy" id="1612202"/>
    <lineage>
        <taxon>Bacteria</taxon>
        <taxon>Bacillati</taxon>
        <taxon>Bacillota</taxon>
        <taxon>Bacilli</taxon>
        <taxon>Bacillales</taxon>
        <taxon>Bacillaceae</taxon>
        <taxon>Pelagirhabdus</taxon>
    </lineage>
</organism>
<dbReference type="OrthoDB" id="9759607at2"/>
<dbReference type="Pfam" id="PF00990">
    <property type="entry name" value="GGDEF"/>
    <property type="match status" value="1"/>
</dbReference>
<dbReference type="CDD" id="cd01949">
    <property type="entry name" value="GGDEF"/>
    <property type="match status" value="1"/>
</dbReference>
<gene>
    <name evidence="3" type="ORF">SAMN05421734_101407</name>
</gene>
<dbReference type="InterPro" id="IPR029787">
    <property type="entry name" value="Nucleotide_cyclase"/>
</dbReference>
<dbReference type="EMBL" id="FMYI01000001">
    <property type="protein sequence ID" value="SDB84334.1"/>
    <property type="molecule type" value="Genomic_DNA"/>
</dbReference>
<evidence type="ECO:0000256" key="1">
    <source>
        <dbReference type="SAM" id="Phobius"/>
    </source>
</evidence>
<feature type="transmembrane region" description="Helical" evidence="1">
    <location>
        <begin position="6"/>
        <end position="23"/>
    </location>
</feature>
<keyword evidence="4" id="KW-1185">Reference proteome</keyword>
<dbReference type="SMART" id="SM00267">
    <property type="entry name" value="GGDEF"/>
    <property type="match status" value="1"/>
</dbReference>
<dbReference type="InterPro" id="IPR043128">
    <property type="entry name" value="Rev_trsase/Diguanyl_cyclase"/>
</dbReference>
<name>A0A1G6GQV2_9BACI</name>
<dbReference type="Proteomes" id="UP000242949">
    <property type="component" value="Unassembled WGS sequence"/>
</dbReference>
<proteinExistence type="predicted"/>
<dbReference type="PANTHER" id="PTHR46663:SF2">
    <property type="entry name" value="GGDEF DOMAIN-CONTAINING PROTEIN"/>
    <property type="match status" value="1"/>
</dbReference>
<keyword evidence="1" id="KW-1133">Transmembrane helix</keyword>
<sequence length="185" mass="21075">MNVIHSLLIIIVTLIAIISQIYLNRNKYKQMALTDALTGLPNRYALRDYLKTTSNKTEVVYYIDLDNFKSINDEYGHHYGDDVLKTIASRLALIQSKQVYRVGGDEFIIIFSSTNEQARKKMTLKLLECIQKPIYLDDHQLKITATIGVSNVHLLKEDNIKEADRALLSAKKHAKGTAFYHSNSS</sequence>
<accession>A0A1G6GQV2</accession>
<dbReference type="RefSeq" id="WP_090792476.1">
    <property type="nucleotide sequence ID" value="NZ_FMYI01000001.1"/>
</dbReference>
<dbReference type="AlphaFoldDB" id="A0A1G6GQV2"/>
<protein>
    <submittedName>
        <fullName evidence="3">Diguanylate cyclase (GGDEF) domain-containing protein</fullName>
    </submittedName>
</protein>
<feature type="domain" description="GGDEF" evidence="2">
    <location>
        <begin position="56"/>
        <end position="183"/>
    </location>
</feature>
<keyword evidence="1" id="KW-0472">Membrane</keyword>
<reference evidence="4" key="1">
    <citation type="submission" date="2016-09" db="EMBL/GenBank/DDBJ databases">
        <authorList>
            <person name="Varghese N."/>
            <person name="Submissions S."/>
        </authorList>
    </citation>
    <scope>NUCLEOTIDE SEQUENCE [LARGE SCALE GENOMIC DNA]</scope>
    <source>
        <strain evidence="4">S5</strain>
    </source>
</reference>
<dbReference type="Gene3D" id="3.30.70.270">
    <property type="match status" value="1"/>
</dbReference>
<dbReference type="InterPro" id="IPR052163">
    <property type="entry name" value="DGC-Regulatory_Protein"/>
</dbReference>
<dbReference type="STRING" id="1612202.SAMN05421734_101407"/>
<dbReference type="PROSITE" id="PS50887">
    <property type="entry name" value="GGDEF"/>
    <property type="match status" value="1"/>
</dbReference>
<evidence type="ECO:0000313" key="3">
    <source>
        <dbReference type="EMBL" id="SDB84334.1"/>
    </source>
</evidence>
<dbReference type="SUPFAM" id="SSF55073">
    <property type="entry name" value="Nucleotide cyclase"/>
    <property type="match status" value="1"/>
</dbReference>
<dbReference type="NCBIfam" id="TIGR00254">
    <property type="entry name" value="GGDEF"/>
    <property type="match status" value="1"/>
</dbReference>